<organism evidence="9 10">
    <name type="scientific">Maudiozyma exigua</name>
    <name type="common">Yeast</name>
    <name type="synonym">Kazachstania exigua</name>
    <dbReference type="NCBI Taxonomy" id="34358"/>
    <lineage>
        <taxon>Eukaryota</taxon>
        <taxon>Fungi</taxon>
        <taxon>Dikarya</taxon>
        <taxon>Ascomycota</taxon>
        <taxon>Saccharomycotina</taxon>
        <taxon>Saccharomycetes</taxon>
        <taxon>Saccharomycetales</taxon>
        <taxon>Saccharomycetaceae</taxon>
        <taxon>Maudiozyma</taxon>
    </lineage>
</organism>
<keyword evidence="5" id="KW-0479">Metal-binding</keyword>
<keyword evidence="3" id="KW-0637">Prenyltransferase</keyword>
<keyword evidence="6" id="KW-0677">Repeat</keyword>
<evidence type="ECO:0000256" key="5">
    <source>
        <dbReference type="ARBA" id="ARBA00022723"/>
    </source>
</evidence>
<dbReference type="OrthoDB" id="24893at2759"/>
<keyword evidence="7" id="KW-0862">Zinc</keyword>
<dbReference type="SUPFAM" id="SSF48239">
    <property type="entry name" value="Terpenoid cyclases/Protein prenyltransferases"/>
    <property type="match status" value="1"/>
</dbReference>
<keyword evidence="4" id="KW-0808">Transferase</keyword>
<evidence type="ECO:0000256" key="6">
    <source>
        <dbReference type="ARBA" id="ARBA00022737"/>
    </source>
</evidence>
<dbReference type="Gene3D" id="1.50.10.20">
    <property type="match status" value="1"/>
</dbReference>
<dbReference type="Proteomes" id="UP000750334">
    <property type="component" value="Unassembled WGS sequence"/>
</dbReference>
<dbReference type="AlphaFoldDB" id="A0A9P7B974"/>
<dbReference type="PANTHER" id="PTHR11774:SF4">
    <property type="entry name" value="GERANYLGERANYL TRANSFERASE TYPE-1 SUBUNIT BETA"/>
    <property type="match status" value="1"/>
</dbReference>
<dbReference type="GO" id="GO:0004662">
    <property type="term" value="F:CAAX-protein geranylgeranyltransferase activity"/>
    <property type="evidence" value="ECO:0007669"/>
    <property type="project" value="TreeGrafter"/>
</dbReference>
<evidence type="ECO:0000256" key="2">
    <source>
        <dbReference type="ARBA" id="ARBA00010497"/>
    </source>
</evidence>
<comment type="similarity">
    <text evidence="2">Belongs to the protein prenyltransferase subunit beta family.</text>
</comment>
<dbReference type="InterPro" id="IPR008930">
    <property type="entry name" value="Terpenoid_cyclase/PrenylTrfase"/>
</dbReference>
<dbReference type="GO" id="GO:0046872">
    <property type="term" value="F:metal ion binding"/>
    <property type="evidence" value="ECO:0007669"/>
    <property type="project" value="UniProtKB-KW"/>
</dbReference>
<evidence type="ECO:0000259" key="8">
    <source>
        <dbReference type="Pfam" id="PF00432"/>
    </source>
</evidence>
<dbReference type="PANTHER" id="PTHR11774">
    <property type="entry name" value="GERANYLGERANYL TRANSFERASE TYPE BETA SUBUNIT"/>
    <property type="match status" value="1"/>
</dbReference>
<evidence type="ECO:0000313" key="10">
    <source>
        <dbReference type="Proteomes" id="UP000750334"/>
    </source>
</evidence>
<evidence type="ECO:0000256" key="3">
    <source>
        <dbReference type="ARBA" id="ARBA00022602"/>
    </source>
</evidence>
<dbReference type="InterPro" id="IPR045089">
    <property type="entry name" value="PGGT1B-like"/>
</dbReference>
<comment type="cofactor">
    <cofactor evidence="1">
        <name>Zn(2+)</name>
        <dbReference type="ChEBI" id="CHEBI:29105"/>
    </cofactor>
</comment>
<gene>
    <name evidence="9" type="ORF">C6P45_000490</name>
</gene>
<dbReference type="Pfam" id="PF00432">
    <property type="entry name" value="Prenyltrans"/>
    <property type="match status" value="1"/>
</dbReference>
<keyword evidence="10" id="KW-1185">Reference proteome</keyword>
<comment type="caution">
    <text evidence="9">The sequence shown here is derived from an EMBL/GenBank/DDBJ whole genome shotgun (WGS) entry which is preliminary data.</text>
</comment>
<sequence>MQRDTPLFTEEVLQKHVKFLKRHLLLLPASHQSTDVNLMAVVFYAFESLAALGQDIATDYQSNLKWMRSNYVSQKVTDEELSGFIGGPTMNIPDTITLSLPNTLFGLLTLVLMRDMEFFDKVLNKKTLGKFVSRCQLKENGAFVSVLDYKLGKASIIDSHDLRFCYIAVAILYTIGCRTEDDFKEYIDVDSLVEFILSQRSAFGGFGAFGEAHAGYTSCALSALKLLNKLDELSSLEKEKTLQWLIDRQVTREGCWEKQDISNEYYNEDDHGGFQGRENKSADTCYAFWCVNSISILYPNLKTMLQTEPVKDHLLNRTQNTLTGGFSKCYKEDADLYHTCLGIAALKLMEGSFNGALCIPTHAAKEFDL</sequence>
<evidence type="ECO:0000256" key="4">
    <source>
        <dbReference type="ARBA" id="ARBA00022679"/>
    </source>
</evidence>
<evidence type="ECO:0000256" key="7">
    <source>
        <dbReference type="ARBA" id="ARBA00022833"/>
    </source>
</evidence>
<dbReference type="InterPro" id="IPR001330">
    <property type="entry name" value="Prenyltrans"/>
</dbReference>
<reference evidence="9 10" key="1">
    <citation type="submission" date="2020-11" db="EMBL/GenBank/DDBJ databases">
        <title>Kefir isolates.</title>
        <authorList>
            <person name="Marcisauskas S."/>
            <person name="Kim Y."/>
            <person name="Blasche S."/>
        </authorList>
    </citation>
    <scope>NUCLEOTIDE SEQUENCE [LARGE SCALE GENOMIC DNA]</scope>
    <source>
        <strain evidence="9 10">OG2</strain>
    </source>
</reference>
<accession>A0A9P7B974</accession>
<dbReference type="EMBL" id="PUHR01000114">
    <property type="protein sequence ID" value="KAG0665133.1"/>
    <property type="molecule type" value="Genomic_DNA"/>
</dbReference>
<name>A0A9P7B974_MAUEX</name>
<proteinExistence type="inferred from homology"/>
<feature type="domain" description="Prenyltransferase alpha-alpha toroid" evidence="8">
    <location>
        <begin position="14"/>
        <end position="351"/>
    </location>
</feature>
<evidence type="ECO:0000256" key="1">
    <source>
        <dbReference type="ARBA" id="ARBA00001947"/>
    </source>
</evidence>
<dbReference type="GO" id="GO:0005953">
    <property type="term" value="C:CAAX-protein geranylgeranyltransferase complex"/>
    <property type="evidence" value="ECO:0007669"/>
    <property type="project" value="TreeGrafter"/>
</dbReference>
<protein>
    <recommendedName>
        <fullName evidence="8">Prenyltransferase alpha-alpha toroid domain-containing protein</fullName>
    </recommendedName>
</protein>
<evidence type="ECO:0000313" key="9">
    <source>
        <dbReference type="EMBL" id="KAG0665133.1"/>
    </source>
</evidence>